<dbReference type="PRINTS" id="PR00385">
    <property type="entry name" value="P450"/>
</dbReference>
<dbReference type="InterPro" id="IPR001128">
    <property type="entry name" value="Cyt_P450"/>
</dbReference>
<evidence type="ECO:0000256" key="6">
    <source>
        <dbReference type="RuleBase" id="RU000461"/>
    </source>
</evidence>
<evidence type="ECO:0000256" key="3">
    <source>
        <dbReference type="ARBA" id="ARBA00023004"/>
    </source>
</evidence>
<comment type="caution">
    <text evidence="7">The sequence shown here is derived from an EMBL/GenBank/DDBJ whole genome shotgun (WGS) entry which is preliminary data.</text>
</comment>
<protein>
    <submittedName>
        <fullName evidence="7">Methyl farnesoate epoxidase</fullName>
    </submittedName>
</protein>
<keyword evidence="8" id="KW-1185">Reference proteome</keyword>
<dbReference type="GO" id="GO:0008395">
    <property type="term" value="F:steroid hydroxylase activity"/>
    <property type="evidence" value="ECO:0007669"/>
    <property type="project" value="TreeGrafter"/>
</dbReference>
<keyword evidence="2 5" id="KW-0479">Metal-binding</keyword>
<name>A0A6A4WSW0_AMPAM</name>
<evidence type="ECO:0000256" key="5">
    <source>
        <dbReference type="PIRSR" id="PIRSR602401-1"/>
    </source>
</evidence>
<dbReference type="SUPFAM" id="SSF48264">
    <property type="entry name" value="Cytochrome P450"/>
    <property type="match status" value="1"/>
</dbReference>
<dbReference type="GO" id="GO:0005506">
    <property type="term" value="F:iron ion binding"/>
    <property type="evidence" value="ECO:0007669"/>
    <property type="project" value="InterPro"/>
</dbReference>
<sequence>MIFDADLAREILSKNESTGRPHLEILKMRTFGELRGILFNDGASWQRQRRFALHHLRDLGMGRSTLEGIVQREVTDLVQRLRDTAGRPVAVDHFFNVNVLNVPWEIVAGIRFQPDDPRLPVILRSLSDASSRSTGLLNLIPVLLGPQLGAPIAHKLYSGVRRNRDGLVEILKLTLYSVLMDLFTASTGTNSVTLEWAVLLLLLHPECGRRARQELNSVVGPGRLVTLEDRARLPYTQALLAEVLRRSSTLALAVPHRAEADITVAGYRIPKDSRLLVNLYAIHHDPEYWVDPLEFRPDRFLHDGQYRPDKHLMPFGVGKRVCMGESLARMEQFLFLANIVHHFEVLTPAGEKAPRFDYICGTRNSPAPFRVVFRPTDAQAVNESG</sequence>
<keyword evidence="3 5" id="KW-0408">Iron</keyword>
<dbReference type="InterPro" id="IPR050182">
    <property type="entry name" value="Cytochrome_P450_fam2"/>
</dbReference>
<dbReference type="PANTHER" id="PTHR24300">
    <property type="entry name" value="CYTOCHROME P450 508A4-RELATED"/>
    <property type="match status" value="1"/>
</dbReference>
<dbReference type="Gene3D" id="1.10.630.10">
    <property type="entry name" value="Cytochrome P450"/>
    <property type="match status" value="2"/>
</dbReference>
<dbReference type="GO" id="GO:0005737">
    <property type="term" value="C:cytoplasm"/>
    <property type="evidence" value="ECO:0007669"/>
    <property type="project" value="TreeGrafter"/>
</dbReference>
<dbReference type="GO" id="GO:0016712">
    <property type="term" value="F:oxidoreductase activity, acting on paired donors, with incorporation or reduction of molecular oxygen, reduced flavin or flavoprotein as one donor, and incorporation of one atom of oxygen"/>
    <property type="evidence" value="ECO:0007669"/>
    <property type="project" value="TreeGrafter"/>
</dbReference>
<organism evidence="7 8">
    <name type="scientific">Amphibalanus amphitrite</name>
    <name type="common">Striped barnacle</name>
    <name type="synonym">Balanus amphitrite</name>
    <dbReference type="NCBI Taxonomy" id="1232801"/>
    <lineage>
        <taxon>Eukaryota</taxon>
        <taxon>Metazoa</taxon>
        <taxon>Ecdysozoa</taxon>
        <taxon>Arthropoda</taxon>
        <taxon>Crustacea</taxon>
        <taxon>Multicrustacea</taxon>
        <taxon>Cirripedia</taxon>
        <taxon>Thoracica</taxon>
        <taxon>Thoracicalcarea</taxon>
        <taxon>Balanomorpha</taxon>
        <taxon>Balanoidea</taxon>
        <taxon>Balanidae</taxon>
        <taxon>Amphibalaninae</taxon>
        <taxon>Amphibalanus</taxon>
    </lineage>
</organism>
<dbReference type="PROSITE" id="PS00086">
    <property type="entry name" value="CYTOCHROME_P450"/>
    <property type="match status" value="1"/>
</dbReference>
<dbReference type="InterPro" id="IPR036396">
    <property type="entry name" value="Cyt_P450_sf"/>
</dbReference>
<dbReference type="GO" id="GO:0006805">
    <property type="term" value="P:xenobiotic metabolic process"/>
    <property type="evidence" value="ECO:0007669"/>
    <property type="project" value="TreeGrafter"/>
</dbReference>
<comment type="similarity">
    <text evidence="1 6">Belongs to the cytochrome P450 family.</text>
</comment>
<keyword evidence="5 6" id="KW-0349">Heme</keyword>
<dbReference type="GO" id="GO:0020037">
    <property type="term" value="F:heme binding"/>
    <property type="evidence" value="ECO:0007669"/>
    <property type="project" value="InterPro"/>
</dbReference>
<evidence type="ECO:0000256" key="2">
    <source>
        <dbReference type="ARBA" id="ARBA00022723"/>
    </source>
</evidence>
<accession>A0A6A4WSW0</accession>
<keyword evidence="6" id="KW-0560">Oxidoreductase</keyword>
<dbReference type="InterPro" id="IPR002401">
    <property type="entry name" value="Cyt_P450_E_grp-I"/>
</dbReference>
<dbReference type="Proteomes" id="UP000440578">
    <property type="component" value="Unassembled WGS sequence"/>
</dbReference>
<evidence type="ECO:0000313" key="7">
    <source>
        <dbReference type="EMBL" id="KAF0309855.1"/>
    </source>
</evidence>
<evidence type="ECO:0000313" key="8">
    <source>
        <dbReference type="Proteomes" id="UP000440578"/>
    </source>
</evidence>
<dbReference type="InterPro" id="IPR017972">
    <property type="entry name" value="Cyt_P450_CS"/>
</dbReference>
<dbReference type="GO" id="GO:0006082">
    <property type="term" value="P:organic acid metabolic process"/>
    <property type="evidence" value="ECO:0007669"/>
    <property type="project" value="TreeGrafter"/>
</dbReference>
<dbReference type="PRINTS" id="PR00463">
    <property type="entry name" value="EP450I"/>
</dbReference>
<dbReference type="AlphaFoldDB" id="A0A6A4WSW0"/>
<gene>
    <name evidence="7" type="primary">CYP15A1_5</name>
    <name evidence="7" type="ORF">FJT64_019057</name>
</gene>
<evidence type="ECO:0000256" key="1">
    <source>
        <dbReference type="ARBA" id="ARBA00010617"/>
    </source>
</evidence>
<proteinExistence type="inferred from homology"/>
<keyword evidence="4 6" id="KW-0503">Monooxygenase</keyword>
<comment type="cofactor">
    <cofactor evidence="5">
        <name>heme</name>
        <dbReference type="ChEBI" id="CHEBI:30413"/>
    </cofactor>
</comment>
<evidence type="ECO:0000256" key="4">
    <source>
        <dbReference type="ARBA" id="ARBA00023033"/>
    </source>
</evidence>
<dbReference type="EMBL" id="VIIS01000368">
    <property type="protein sequence ID" value="KAF0309855.1"/>
    <property type="molecule type" value="Genomic_DNA"/>
</dbReference>
<reference evidence="7 8" key="1">
    <citation type="submission" date="2019-07" db="EMBL/GenBank/DDBJ databases">
        <title>Draft genome assembly of a fouling barnacle, Amphibalanus amphitrite (Darwin, 1854): The first reference genome for Thecostraca.</title>
        <authorList>
            <person name="Kim W."/>
        </authorList>
    </citation>
    <scope>NUCLEOTIDE SEQUENCE [LARGE SCALE GENOMIC DNA]</scope>
    <source>
        <strain evidence="7">SNU_AA5</strain>
        <tissue evidence="7">Soma without cirri and trophi</tissue>
    </source>
</reference>
<dbReference type="Pfam" id="PF00067">
    <property type="entry name" value="p450"/>
    <property type="match status" value="2"/>
</dbReference>
<dbReference type="OrthoDB" id="3934656at2759"/>
<feature type="binding site" description="axial binding residue" evidence="5">
    <location>
        <position position="322"/>
    </location>
    <ligand>
        <name>heme</name>
        <dbReference type="ChEBI" id="CHEBI:30413"/>
    </ligand>
    <ligandPart>
        <name>Fe</name>
        <dbReference type="ChEBI" id="CHEBI:18248"/>
    </ligandPart>
</feature>
<dbReference type="PANTHER" id="PTHR24300:SF375">
    <property type="entry name" value="CYTOCHROME P450 FAMILY"/>
    <property type="match status" value="1"/>
</dbReference>